<proteinExistence type="predicted"/>
<dbReference type="HOGENOM" id="CLU_1299969_0_0_1"/>
<feature type="region of interest" description="Disordered" evidence="1">
    <location>
        <begin position="44"/>
        <end position="121"/>
    </location>
</feature>
<evidence type="ECO:0000313" key="2">
    <source>
        <dbReference type="EMBL" id="EGF99469.1"/>
    </source>
</evidence>
<feature type="compositionally biased region" description="Polar residues" evidence="1">
    <location>
        <begin position="76"/>
        <end position="102"/>
    </location>
</feature>
<feature type="region of interest" description="Disordered" evidence="1">
    <location>
        <begin position="145"/>
        <end position="212"/>
    </location>
</feature>
<accession>F4S783</accession>
<dbReference type="GeneID" id="18932702"/>
<feature type="compositionally biased region" description="Polar residues" evidence="1">
    <location>
        <begin position="170"/>
        <end position="186"/>
    </location>
</feature>
<evidence type="ECO:0000256" key="1">
    <source>
        <dbReference type="SAM" id="MobiDB-lite"/>
    </source>
</evidence>
<keyword evidence="3" id="KW-1185">Reference proteome</keyword>
<dbReference type="Proteomes" id="UP000001072">
    <property type="component" value="Unassembled WGS sequence"/>
</dbReference>
<protein>
    <submittedName>
        <fullName evidence="2">Uncharacterized protein</fullName>
    </submittedName>
</protein>
<name>F4S783_MELLP</name>
<dbReference type="InParanoid" id="F4S783"/>
<gene>
    <name evidence="2" type="ORF">MELLADRAFT_75921</name>
</gene>
<dbReference type="RefSeq" id="XP_007417233.1">
    <property type="nucleotide sequence ID" value="XM_007417171.1"/>
</dbReference>
<dbReference type="KEGG" id="mlr:MELLADRAFT_75921"/>
<organism evidence="3">
    <name type="scientific">Melampsora larici-populina (strain 98AG31 / pathotype 3-4-7)</name>
    <name type="common">Poplar leaf rust fungus</name>
    <dbReference type="NCBI Taxonomy" id="747676"/>
    <lineage>
        <taxon>Eukaryota</taxon>
        <taxon>Fungi</taxon>
        <taxon>Dikarya</taxon>
        <taxon>Basidiomycota</taxon>
        <taxon>Pucciniomycotina</taxon>
        <taxon>Pucciniomycetes</taxon>
        <taxon>Pucciniales</taxon>
        <taxon>Melampsoraceae</taxon>
        <taxon>Melampsora</taxon>
    </lineage>
</organism>
<dbReference type="AlphaFoldDB" id="F4S783"/>
<dbReference type="EMBL" id="GL883158">
    <property type="protein sequence ID" value="EGF99469.1"/>
    <property type="molecule type" value="Genomic_DNA"/>
</dbReference>
<feature type="compositionally biased region" description="Polar residues" evidence="1">
    <location>
        <begin position="201"/>
        <end position="212"/>
    </location>
</feature>
<dbReference type="OrthoDB" id="10541699at2759"/>
<sequence length="212" mass="23884">MAKWQGHLKAQQAIISKIQGNHHSNQMNMPEEVIGNLPRSSLSMSTSMYRTGSKSSAPPASTSSSTSYYQNTSSPLLGNQTSSLGNQTPLLGNSTSYSNRNSPRPLPVPDSFEDRDEEWRRRKNRRKTIEEDMAKLRDENVVERKRNVLMSSSPKNLNSKHHQKPIRNLSGLSSRANRLNSFNSLDSNHRHEEPVPPLPTSKVNHLNNKSKE</sequence>
<evidence type="ECO:0000313" key="3">
    <source>
        <dbReference type="Proteomes" id="UP000001072"/>
    </source>
</evidence>
<reference evidence="3" key="1">
    <citation type="journal article" date="2011" name="Proc. Natl. Acad. Sci. U.S.A.">
        <title>Obligate biotrophy features unraveled by the genomic analysis of rust fungi.</title>
        <authorList>
            <person name="Duplessis S."/>
            <person name="Cuomo C.A."/>
            <person name="Lin Y.-C."/>
            <person name="Aerts A."/>
            <person name="Tisserant E."/>
            <person name="Veneault-Fourrey C."/>
            <person name="Joly D.L."/>
            <person name="Hacquard S."/>
            <person name="Amselem J."/>
            <person name="Cantarel B.L."/>
            <person name="Chiu R."/>
            <person name="Coutinho P.M."/>
            <person name="Feau N."/>
            <person name="Field M."/>
            <person name="Frey P."/>
            <person name="Gelhaye E."/>
            <person name="Goldberg J."/>
            <person name="Grabherr M.G."/>
            <person name="Kodira C.D."/>
            <person name="Kohler A."/>
            <person name="Kuees U."/>
            <person name="Lindquist E.A."/>
            <person name="Lucas S.M."/>
            <person name="Mago R."/>
            <person name="Mauceli E."/>
            <person name="Morin E."/>
            <person name="Murat C."/>
            <person name="Pangilinan J.L."/>
            <person name="Park R."/>
            <person name="Pearson M."/>
            <person name="Quesneville H."/>
            <person name="Rouhier N."/>
            <person name="Sakthikumar S."/>
            <person name="Salamov A.A."/>
            <person name="Schmutz J."/>
            <person name="Selles B."/>
            <person name="Shapiro H."/>
            <person name="Tanguay P."/>
            <person name="Tuskan G.A."/>
            <person name="Henrissat B."/>
            <person name="Van de Peer Y."/>
            <person name="Rouze P."/>
            <person name="Ellis J.G."/>
            <person name="Dodds P.N."/>
            <person name="Schein J.E."/>
            <person name="Zhong S."/>
            <person name="Hamelin R.C."/>
            <person name="Grigoriev I.V."/>
            <person name="Szabo L.J."/>
            <person name="Martin F."/>
        </authorList>
    </citation>
    <scope>NUCLEOTIDE SEQUENCE [LARGE SCALE GENOMIC DNA]</scope>
    <source>
        <strain evidence="3">98AG31 / pathotype 3-4-7</strain>
    </source>
</reference>
<feature type="compositionally biased region" description="Low complexity" evidence="1">
    <location>
        <begin position="53"/>
        <end position="75"/>
    </location>
</feature>
<dbReference type="VEuPathDB" id="FungiDB:MELLADRAFT_75921"/>